<dbReference type="EMBL" id="AJMT01000132">
    <property type="protein sequence ID" value="EIG27557.1"/>
    <property type="molecule type" value="Genomic_DNA"/>
</dbReference>
<evidence type="ECO:0000313" key="1">
    <source>
        <dbReference type="EMBL" id="EIG27557.1"/>
    </source>
</evidence>
<reference evidence="1 2" key="1">
    <citation type="submission" date="2012-04" db="EMBL/GenBank/DDBJ databases">
        <authorList>
            <person name="Harkins D.M."/>
            <person name="Madupu R."/>
            <person name="Durkin A.S."/>
            <person name="Torralba M."/>
            <person name="Methe B."/>
            <person name="Sutton G.G."/>
            <person name="Nelson K.E."/>
        </authorList>
    </citation>
    <scope>NUCLEOTIDE SEQUENCE [LARGE SCALE GENOMIC DNA]</scope>
    <source>
        <strain evidence="1 2">VK64</strain>
    </source>
</reference>
<protein>
    <submittedName>
        <fullName evidence="1">Uncharacterized protein</fullName>
    </submittedName>
</protein>
<dbReference type="AlphaFoldDB" id="I2NNZ6"/>
<dbReference type="Proteomes" id="UP000004473">
    <property type="component" value="Unassembled WGS sequence"/>
</dbReference>
<name>I2NNZ6_NEISI</name>
<evidence type="ECO:0000313" key="2">
    <source>
        <dbReference type="Proteomes" id="UP000004473"/>
    </source>
</evidence>
<comment type="caution">
    <text evidence="1">The sequence shown here is derived from an EMBL/GenBank/DDBJ whole genome shotgun (WGS) entry which is preliminary data.</text>
</comment>
<proteinExistence type="predicted"/>
<gene>
    <name evidence="1" type="ORF">HMPREF1051_1895</name>
</gene>
<sequence>MIKGRLKLFSDDLLTEWLSTLPFTPRRTNRAPPCRWR</sequence>
<organism evidence="1 2">
    <name type="scientific">Neisseria sicca VK64</name>
    <dbReference type="NCBI Taxonomy" id="1095748"/>
    <lineage>
        <taxon>Bacteria</taxon>
        <taxon>Pseudomonadati</taxon>
        <taxon>Pseudomonadota</taxon>
        <taxon>Betaproteobacteria</taxon>
        <taxon>Neisseriales</taxon>
        <taxon>Neisseriaceae</taxon>
        <taxon>Neisseria</taxon>
    </lineage>
</organism>
<accession>I2NNZ6</accession>